<evidence type="ECO:0000256" key="1">
    <source>
        <dbReference type="SAM" id="Phobius"/>
    </source>
</evidence>
<accession>A0A8D3X572</accession>
<sequence>MHLNESVTFIVTHFLITVLYFIVTNFLANDEKEAFAKKEPGTSRNEFHPNTNNLDI</sequence>
<keyword evidence="1" id="KW-1133">Transmembrane helix</keyword>
<name>A0A8D3X572_PRIMW</name>
<keyword evidence="1" id="KW-0812">Transmembrane</keyword>
<proteinExistence type="predicted"/>
<evidence type="ECO:0000313" key="2">
    <source>
        <dbReference type="EMBL" id="AEN91382.1"/>
    </source>
</evidence>
<dbReference type="AlphaFoldDB" id="A0A8D3X572"/>
<feature type="transmembrane region" description="Helical" evidence="1">
    <location>
        <begin position="6"/>
        <end position="28"/>
    </location>
</feature>
<protein>
    <submittedName>
        <fullName evidence="2">Uncharacterized protein</fullName>
    </submittedName>
</protein>
<dbReference type="EMBL" id="CP003017">
    <property type="protein sequence ID" value="AEN91382.1"/>
    <property type="molecule type" value="Genomic_DNA"/>
</dbReference>
<evidence type="ECO:0000313" key="3">
    <source>
        <dbReference type="Proteomes" id="UP000001283"/>
    </source>
</evidence>
<organism evidence="2 3">
    <name type="scientific">Priestia megaterium (strain WSH-002)</name>
    <name type="common">Bacillus megaterium</name>
    <dbReference type="NCBI Taxonomy" id="1006007"/>
    <lineage>
        <taxon>Bacteria</taxon>
        <taxon>Bacillati</taxon>
        <taxon>Bacillota</taxon>
        <taxon>Bacilli</taxon>
        <taxon>Bacillales</taxon>
        <taxon>Bacillaceae</taxon>
        <taxon>Priestia</taxon>
    </lineage>
</organism>
<dbReference type="Proteomes" id="UP000001283">
    <property type="component" value="Chromosome"/>
</dbReference>
<reference evidence="2 3" key="1">
    <citation type="journal article" date="2011" name="J. Bacteriol.">
        <title>Complete genome sequence of the industrial strain Bacillus megaterium WSH-002.</title>
        <authorList>
            <person name="Liu L."/>
            <person name="Li Y."/>
            <person name="Zhang J."/>
            <person name="Zou W."/>
            <person name="Zhou Z."/>
            <person name="Liu J."/>
            <person name="Li X."/>
            <person name="Wang L."/>
            <person name="Chen J."/>
        </authorList>
    </citation>
    <scope>NUCLEOTIDE SEQUENCE [LARGE SCALE GENOMIC DNA]</scope>
    <source>
        <strain evidence="2 3">WSH-002</strain>
    </source>
</reference>
<keyword evidence="1" id="KW-0472">Membrane</keyword>
<gene>
    <name evidence="2" type="ORF">BMWSH_4504</name>
</gene>
<dbReference type="KEGG" id="bmh:BMWSH_4504"/>